<dbReference type="InterPro" id="IPR048254">
    <property type="entry name" value="CDP_ALCOHOL_P_TRANSF_CS"/>
</dbReference>
<evidence type="ECO:0000256" key="1">
    <source>
        <dbReference type="ARBA" id="ARBA00000729"/>
    </source>
</evidence>
<dbReference type="EC" id="2.7.8.34" evidence="5"/>
<evidence type="ECO:0000256" key="9">
    <source>
        <dbReference type="RuleBase" id="RU003750"/>
    </source>
</evidence>
<dbReference type="Gene3D" id="1.20.120.1760">
    <property type="match status" value="1"/>
</dbReference>
<comment type="caution">
    <text evidence="10">The sequence shown here is derived from an EMBL/GenBank/DDBJ whole genome shotgun (WGS) entry which is preliminary data.</text>
</comment>
<comment type="similarity">
    <text evidence="9">Belongs to the CDP-alcohol phosphatidyltransferase class-I family.</text>
</comment>
<evidence type="ECO:0000256" key="5">
    <source>
        <dbReference type="ARBA" id="ARBA00013268"/>
    </source>
</evidence>
<comment type="similarity">
    <text evidence="2">In the C-terminal section; belongs to the CDP-alcohol phosphatidyltransferase class-I family.</text>
</comment>
<dbReference type="GO" id="GO:0016780">
    <property type="term" value="F:phosphotransferase activity, for other substituted phosphate groups"/>
    <property type="evidence" value="ECO:0007669"/>
    <property type="project" value="InterPro"/>
</dbReference>
<keyword evidence="7 9" id="KW-0808">Transferase</keyword>
<sequence length="525" mass="53849">MHDTPSSPPFPPGSATPRTSAVVLATAAATTLRCPDGTLLDRLTGQLAELAVQDVHTVGGSGDVIRASGGAYMIGSDGSRGIADDLRRVARVARDSTGPVAVLAGDLVAHTEALAELLDHPGRGTGAIVVVGGDPDGPLRPPVRVEDGRLVAAGSSFHRVTGANGTFRGVLRVGEADLGGLAATAERLAELAEAGLFGQVNGSEAGELLLVGLIRSGVAVRAAEPGALHCDRVAGQVAAEVALARMAEVDVGRARLDAAVKRDDGFFTTYFVSSWSRVLVALAAWSRLTPNAVTGMSVGLAVLAAVWFSDGGRAAMITGAVLLYLSFVLDCVDGQLARYTRVFSPLGSWLDATSDRVKEYAVYAGLAFGGAAGAGSGVWSWDVWGLAVAALILQTLRHMIDFSYEGARSDAARARAARPAAAVPLTVRADTGDPLVPAPAPPLGESGGLGADGPGAVARLSNRLEQDTFARWLKKIVILPIGERMALIAVTAAASDARVTFVALLSWGGLAALYTLAGRMGRSLA</sequence>
<keyword evidence="11" id="KW-1185">Reference proteome</keyword>
<evidence type="ECO:0000256" key="7">
    <source>
        <dbReference type="ARBA" id="ARBA00022679"/>
    </source>
</evidence>
<dbReference type="Pfam" id="PF01066">
    <property type="entry name" value="CDP-OH_P_transf"/>
    <property type="match status" value="1"/>
</dbReference>
<protein>
    <recommendedName>
        <fullName evidence="6">Bifunctional IPC transferase and DIPP synthase</fullName>
        <ecNumber evidence="4">2.7.7.74</ecNumber>
        <ecNumber evidence="5">2.7.8.34</ecNumber>
    </recommendedName>
</protein>
<comment type="similarity">
    <text evidence="3">In the N-terminal section; belongs to the MobA family.</text>
</comment>
<dbReference type="GO" id="GO:0016020">
    <property type="term" value="C:membrane"/>
    <property type="evidence" value="ECO:0007669"/>
    <property type="project" value="InterPro"/>
</dbReference>
<comment type="catalytic activity">
    <reaction evidence="1">
        <text>1D-myo-inositol 3-phosphate + CTP + H(+) = CDP-1L-myo-inositol + diphosphate</text>
        <dbReference type="Rhea" id="RHEA:30647"/>
        <dbReference type="ChEBI" id="CHEBI:15378"/>
        <dbReference type="ChEBI" id="CHEBI:33019"/>
        <dbReference type="ChEBI" id="CHEBI:37563"/>
        <dbReference type="ChEBI" id="CHEBI:58401"/>
        <dbReference type="ChEBI" id="CHEBI:62573"/>
        <dbReference type="EC" id="2.7.7.74"/>
    </reaction>
</comment>
<evidence type="ECO:0000256" key="3">
    <source>
        <dbReference type="ARBA" id="ARBA00007897"/>
    </source>
</evidence>
<dbReference type="RefSeq" id="WP_275415361.1">
    <property type="nucleotide sequence ID" value="NZ_BOOH01000009.1"/>
</dbReference>
<evidence type="ECO:0000313" key="10">
    <source>
        <dbReference type="EMBL" id="GIH74450.1"/>
    </source>
</evidence>
<dbReference type="Proteomes" id="UP000616724">
    <property type="component" value="Unassembled WGS sequence"/>
</dbReference>
<organism evidence="10 11">
    <name type="scientific">Planobispora longispora</name>
    <dbReference type="NCBI Taxonomy" id="28887"/>
    <lineage>
        <taxon>Bacteria</taxon>
        <taxon>Bacillati</taxon>
        <taxon>Actinomycetota</taxon>
        <taxon>Actinomycetes</taxon>
        <taxon>Streptosporangiales</taxon>
        <taxon>Streptosporangiaceae</taxon>
        <taxon>Planobispora</taxon>
    </lineage>
</organism>
<evidence type="ECO:0000256" key="4">
    <source>
        <dbReference type="ARBA" id="ARBA00012504"/>
    </source>
</evidence>
<evidence type="ECO:0000256" key="8">
    <source>
        <dbReference type="ARBA" id="ARBA00049235"/>
    </source>
</evidence>
<reference evidence="10 11" key="1">
    <citation type="submission" date="2021-01" db="EMBL/GenBank/DDBJ databases">
        <title>Whole genome shotgun sequence of Planobispora longispora NBRC 13918.</title>
        <authorList>
            <person name="Komaki H."/>
            <person name="Tamura T."/>
        </authorList>
    </citation>
    <scope>NUCLEOTIDE SEQUENCE [LARGE SCALE GENOMIC DNA]</scope>
    <source>
        <strain evidence="10 11">NBRC 13918</strain>
    </source>
</reference>
<dbReference type="EMBL" id="BOOH01000009">
    <property type="protein sequence ID" value="GIH74450.1"/>
    <property type="molecule type" value="Genomic_DNA"/>
</dbReference>
<dbReference type="InterPro" id="IPR029044">
    <property type="entry name" value="Nucleotide-diphossugar_trans"/>
</dbReference>
<accession>A0A8J3W3K7</accession>
<dbReference type="SUPFAM" id="SSF53448">
    <property type="entry name" value="Nucleotide-diphospho-sugar transferases"/>
    <property type="match status" value="1"/>
</dbReference>
<dbReference type="AlphaFoldDB" id="A0A8J3W3K7"/>
<dbReference type="InterPro" id="IPR043130">
    <property type="entry name" value="CDP-OH_PTrfase_TM_dom"/>
</dbReference>
<evidence type="ECO:0000256" key="6">
    <source>
        <dbReference type="ARBA" id="ARBA00018322"/>
    </source>
</evidence>
<comment type="catalytic activity">
    <reaction evidence="8">
        <text>CDP-1L-myo-inositol + 1D-myo-inositol 3-phosphate = bis(1L-myo-inositol) 3,1'-phosphate 1-phosphate + CMP + H(+)</text>
        <dbReference type="Rhea" id="RHEA:31327"/>
        <dbReference type="ChEBI" id="CHEBI:15378"/>
        <dbReference type="ChEBI" id="CHEBI:58401"/>
        <dbReference type="ChEBI" id="CHEBI:60377"/>
        <dbReference type="ChEBI" id="CHEBI:62573"/>
        <dbReference type="ChEBI" id="CHEBI:62576"/>
        <dbReference type="EC" id="2.7.8.34"/>
    </reaction>
</comment>
<dbReference type="GO" id="GO:0008654">
    <property type="term" value="P:phospholipid biosynthetic process"/>
    <property type="evidence" value="ECO:0007669"/>
    <property type="project" value="InterPro"/>
</dbReference>
<dbReference type="PROSITE" id="PS00379">
    <property type="entry name" value="CDP_ALCOHOL_P_TRANSF"/>
    <property type="match status" value="1"/>
</dbReference>
<proteinExistence type="inferred from homology"/>
<evidence type="ECO:0000313" key="11">
    <source>
        <dbReference type="Proteomes" id="UP000616724"/>
    </source>
</evidence>
<dbReference type="EC" id="2.7.7.74" evidence="4"/>
<gene>
    <name evidence="10" type="ORF">Plo01_08790</name>
</gene>
<dbReference type="InterPro" id="IPR000462">
    <property type="entry name" value="CDP-OH_P_trans"/>
</dbReference>
<evidence type="ECO:0000256" key="2">
    <source>
        <dbReference type="ARBA" id="ARBA00006982"/>
    </source>
</evidence>
<name>A0A8J3W3K7_9ACTN</name>